<dbReference type="Pfam" id="PF00320">
    <property type="entry name" value="GATA"/>
    <property type="match status" value="1"/>
</dbReference>
<evidence type="ECO:0000256" key="3">
    <source>
        <dbReference type="ARBA" id="ARBA00022833"/>
    </source>
</evidence>
<dbReference type="Proteomes" id="UP001497383">
    <property type="component" value="Chromosome 3"/>
</dbReference>
<feature type="region of interest" description="Disordered" evidence="7">
    <location>
        <begin position="108"/>
        <end position="201"/>
    </location>
</feature>
<evidence type="ECO:0000259" key="8">
    <source>
        <dbReference type="PROSITE" id="PS50114"/>
    </source>
</evidence>
<name>A0ABP0ZQF6_9ASCO</name>
<dbReference type="RefSeq" id="XP_066829594.1">
    <property type="nucleotide sequence ID" value="XM_066972679.1"/>
</dbReference>
<sequence length="411" mass="44583">MSTTLPTTTTPIKLPSITELTQRPYGLAPSLATPAAKPQLPSLALHAASTPFNYTFAHSNNSANANANSASASYNHQIPKLPSPALSHKEKSEVAAPISIPSISSLPKTAVKSLPSPSQISHHRGSVVSVSVSPTIQSHHYHSSPPLPHQYQPSPQPQAQAFAPPNPVYYAPQPQPVKPQQQPQQQPPQQPQQQQQYQHQHGFNGALAEVVPRQTNRCHRCGTTETPEWRRGPKGVRTLCNACGLYHAKLVKRKGAALAAEEVLNNRVTKGKNGRRISIKKHLMNESLLSASVMNSRIHANVGHHHQQSPEFNVGQIPPPPLPQSQSLPVQNYPYHHLQAAFQPPPPTHASLDASGFVHASHPPPPPPAQQQQLPHMAARTHQGISLPPPIIPPLGSYVNAIMPPRPLVRQ</sequence>
<evidence type="ECO:0000256" key="4">
    <source>
        <dbReference type="ARBA" id="ARBA00023015"/>
    </source>
</evidence>
<feature type="compositionally biased region" description="Low complexity" evidence="7">
    <location>
        <begin position="191"/>
        <end position="200"/>
    </location>
</feature>
<dbReference type="InterPro" id="IPR013088">
    <property type="entry name" value="Znf_NHR/GATA"/>
</dbReference>
<keyword evidence="1" id="KW-0479">Metal-binding</keyword>
<evidence type="ECO:0000313" key="9">
    <source>
        <dbReference type="EMBL" id="CAK9438432.1"/>
    </source>
</evidence>
<keyword evidence="4" id="KW-0805">Transcription regulation</keyword>
<evidence type="ECO:0000256" key="6">
    <source>
        <dbReference type="PROSITE-ProRule" id="PRU00094"/>
    </source>
</evidence>
<evidence type="ECO:0000256" key="5">
    <source>
        <dbReference type="ARBA" id="ARBA00023163"/>
    </source>
</evidence>
<feature type="region of interest" description="Disordered" evidence="7">
    <location>
        <begin position="343"/>
        <end position="373"/>
    </location>
</feature>
<gene>
    <name evidence="9" type="ORF">LODBEIA_P26560</name>
</gene>
<reference evidence="9 10" key="1">
    <citation type="submission" date="2024-03" db="EMBL/GenBank/DDBJ databases">
        <authorList>
            <person name="Brejova B."/>
        </authorList>
    </citation>
    <scope>NUCLEOTIDE SEQUENCE [LARGE SCALE GENOMIC DNA]</scope>
    <source>
        <strain evidence="9 10">CBS 14171</strain>
    </source>
</reference>
<organism evidence="9 10">
    <name type="scientific">Lodderomyces beijingensis</name>
    <dbReference type="NCBI Taxonomy" id="1775926"/>
    <lineage>
        <taxon>Eukaryota</taxon>
        <taxon>Fungi</taxon>
        <taxon>Dikarya</taxon>
        <taxon>Ascomycota</taxon>
        <taxon>Saccharomycotina</taxon>
        <taxon>Pichiomycetes</taxon>
        <taxon>Debaryomycetaceae</taxon>
        <taxon>Candida/Lodderomyces clade</taxon>
        <taxon>Lodderomyces</taxon>
    </lineage>
</organism>
<feature type="region of interest" description="Disordered" evidence="7">
    <location>
        <begin position="67"/>
        <end position="93"/>
    </location>
</feature>
<protein>
    <recommendedName>
        <fullName evidence="8">GATA-type domain-containing protein</fullName>
    </recommendedName>
</protein>
<evidence type="ECO:0000313" key="10">
    <source>
        <dbReference type="Proteomes" id="UP001497383"/>
    </source>
</evidence>
<evidence type="ECO:0000256" key="1">
    <source>
        <dbReference type="ARBA" id="ARBA00022723"/>
    </source>
</evidence>
<dbReference type="PANTHER" id="PTHR47172:SF24">
    <property type="entry name" value="GATA ZINC FINGER DOMAIN-CONTAINING PROTEIN 14-RELATED"/>
    <property type="match status" value="1"/>
</dbReference>
<accession>A0ABP0ZQF6</accession>
<keyword evidence="10" id="KW-1185">Reference proteome</keyword>
<dbReference type="CDD" id="cd00202">
    <property type="entry name" value="ZnF_GATA"/>
    <property type="match status" value="1"/>
</dbReference>
<dbReference type="SUPFAM" id="SSF57716">
    <property type="entry name" value="Glucocorticoid receptor-like (DNA-binding domain)"/>
    <property type="match status" value="1"/>
</dbReference>
<feature type="domain" description="GATA-type" evidence="8">
    <location>
        <begin position="212"/>
        <end position="267"/>
    </location>
</feature>
<dbReference type="SMART" id="SM00401">
    <property type="entry name" value="ZnF_GATA"/>
    <property type="match status" value="1"/>
</dbReference>
<dbReference type="InterPro" id="IPR000679">
    <property type="entry name" value="Znf_GATA"/>
</dbReference>
<dbReference type="PANTHER" id="PTHR47172">
    <property type="entry name" value="OS01G0976800 PROTEIN"/>
    <property type="match status" value="1"/>
</dbReference>
<evidence type="ECO:0000256" key="7">
    <source>
        <dbReference type="SAM" id="MobiDB-lite"/>
    </source>
</evidence>
<proteinExistence type="predicted"/>
<keyword evidence="2 6" id="KW-0863">Zinc-finger</keyword>
<feature type="compositionally biased region" description="Low complexity" evidence="7">
    <location>
        <begin position="149"/>
        <end position="184"/>
    </location>
</feature>
<dbReference type="PROSITE" id="PS50114">
    <property type="entry name" value="GATA_ZN_FINGER_2"/>
    <property type="match status" value="1"/>
</dbReference>
<keyword evidence="5" id="KW-0804">Transcription</keyword>
<dbReference type="Gene3D" id="3.30.50.10">
    <property type="entry name" value="Erythroid Transcription Factor GATA-1, subunit A"/>
    <property type="match status" value="1"/>
</dbReference>
<evidence type="ECO:0000256" key="2">
    <source>
        <dbReference type="ARBA" id="ARBA00022771"/>
    </source>
</evidence>
<dbReference type="EMBL" id="OZ022407">
    <property type="protein sequence ID" value="CAK9438432.1"/>
    <property type="molecule type" value="Genomic_DNA"/>
</dbReference>
<keyword evidence="3" id="KW-0862">Zinc</keyword>
<dbReference type="GeneID" id="92207852"/>